<proteinExistence type="predicted"/>
<evidence type="ECO:0000313" key="3">
    <source>
        <dbReference type="Proteomes" id="UP000230340"/>
    </source>
</evidence>
<dbReference type="Gene3D" id="3.40.1440.10">
    <property type="entry name" value="GIY-YIG endonuclease"/>
    <property type="match status" value="1"/>
</dbReference>
<dbReference type="Proteomes" id="UP000230340">
    <property type="component" value="Unassembled WGS sequence"/>
</dbReference>
<reference evidence="3" key="1">
    <citation type="submission" date="2017-09" db="EMBL/GenBank/DDBJ databases">
        <title>Depth-based differentiation of microbial function through sediment-hosted aquifers and enrichment of novel symbionts in the deep terrestrial subsurface.</title>
        <authorList>
            <person name="Probst A.J."/>
            <person name="Ladd B."/>
            <person name="Jarett J.K."/>
            <person name="Geller-Mcgrath D.E."/>
            <person name="Sieber C.M.K."/>
            <person name="Emerson J.B."/>
            <person name="Anantharaman K."/>
            <person name="Thomas B.C."/>
            <person name="Malmstrom R."/>
            <person name="Stieglmeier M."/>
            <person name="Klingl A."/>
            <person name="Woyke T."/>
            <person name="Ryan C.M."/>
            <person name="Banfield J.F."/>
        </authorList>
    </citation>
    <scope>NUCLEOTIDE SEQUENCE [LARGE SCALE GENOMIC DNA]</scope>
</reference>
<evidence type="ECO:0000313" key="2">
    <source>
        <dbReference type="EMBL" id="PIS23434.1"/>
    </source>
</evidence>
<gene>
    <name evidence="2" type="ORF">COT49_00230</name>
</gene>
<dbReference type="AlphaFoldDB" id="A0A2H0XES3"/>
<feature type="domain" description="GIY-YIG" evidence="1">
    <location>
        <begin position="1"/>
        <end position="76"/>
    </location>
</feature>
<dbReference type="PROSITE" id="PS50164">
    <property type="entry name" value="GIY_YIG"/>
    <property type="match status" value="1"/>
</dbReference>
<dbReference type="Pfam" id="PF01541">
    <property type="entry name" value="GIY-YIG"/>
    <property type="match status" value="1"/>
</dbReference>
<name>A0A2H0XES3_UNCKA</name>
<protein>
    <submittedName>
        <fullName evidence="2">Excinuclease ABC subunit C</fullName>
    </submittedName>
</protein>
<accession>A0A2H0XES3</accession>
<dbReference type="SUPFAM" id="SSF82771">
    <property type="entry name" value="GIY-YIG endonuclease"/>
    <property type="match status" value="1"/>
</dbReference>
<evidence type="ECO:0000259" key="1">
    <source>
        <dbReference type="PROSITE" id="PS50164"/>
    </source>
</evidence>
<comment type="caution">
    <text evidence="2">The sequence shown here is derived from an EMBL/GenBank/DDBJ whole genome shotgun (WGS) entry which is preliminary data.</text>
</comment>
<dbReference type="EMBL" id="PEYT01000002">
    <property type="protein sequence ID" value="PIS23434.1"/>
    <property type="molecule type" value="Genomic_DNA"/>
</dbReference>
<organism evidence="2 3">
    <name type="scientific">candidate division WWE3 bacterium CG08_land_8_20_14_0_20_40_13</name>
    <dbReference type="NCBI Taxonomy" id="1975084"/>
    <lineage>
        <taxon>Bacteria</taxon>
        <taxon>Katanobacteria</taxon>
    </lineage>
</organism>
<dbReference type="InterPro" id="IPR035901">
    <property type="entry name" value="GIY-YIG_endonuc_sf"/>
</dbReference>
<dbReference type="InterPro" id="IPR000305">
    <property type="entry name" value="GIY-YIG_endonuc"/>
</dbReference>
<sequence>MFYVYVLQSTVKKDEIYTGYTKDLKNRLEKHNKGDVKHTSKYSPWIVSTYIAFDSQTSALDFEKYLKSGSGRVFLRKRLISLCGRVA</sequence>
<dbReference type="CDD" id="cd10449">
    <property type="entry name" value="GIY-YIG_SLX1_like"/>
    <property type="match status" value="1"/>
</dbReference>